<gene>
    <name evidence="3" type="ORF">UFOVP1065_152</name>
    <name evidence="4" type="ORF">UFOVP1198_121</name>
    <name evidence="5" type="ORF">UFOVP1418_113</name>
    <name evidence="7" type="ORF">UFOVP1524_37</name>
    <name evidence="6" type="ORF">UFOVP1651_37</name>
    <name evidence="1" type="ORF">UFOVP908_15</name>
    <name evidence="2" type="ORF">UFOVP990_121</name>
</gene>
<dbReference type="InterPro" id="IPR023214">
    <property type="entry name" value="HAD_sf"/>
</dbReference>
<evidence type="ECO:0000313" key="4">
    <source>
        <dbReference type="EMBL" id="CAB4190780.1"/>
    </source>
</evidence>
<evidence type="ECO:0000313" key="7">
    <source>
        <dbReference type="EMBL" id="CAB5227658.1"/>
    </source>
</evidence>
<sequence length="207" mass="23974">MKSLFEYLEEAKEQTGMLLNIFDIDDTLFISQASVVIMKDGEKVRELKSGEFNTYKLKPGEEYDFAQFRSGEHFKKTAVPIDKMVDRLKKAAQETNAKTIIVTARSDFFDKGPFLQKFRDHGIPIDQIYIERAGNLQKLKADAKTNITKAVIIRKYINSGKFNKIRMWDDHRGNLETLLKLNKLHPEMKIEAYLVDPETGESTRYTK</sequence>
<protein>
    <submittedName>
        <fullName evidence="3">Uncharacterized protein</fullName>
    </submittedName>
</protein>
<evidence type="ECO:0000313" key="2">
    <source>
        <dbReference type="EMBL" id="CAB4176984.1"/>
    </source>
</evidence>
<evidence type="ECO:0000313" key="1">
    <source>
        <dbReference type="EMBL" id="CAB4170285.1"/>
    </source>
</evidence>
<evidence type="ECO:0000313" key="3">
    <source>
        <dbReference type="EMBL" id="CAB4182144.1"/>
    </source>
</evidence>
<evidence type="ECO:0000313" key="5">
    <source>
        <dbReference type="EMBL" id="CAB4211130.1"/>
    </source>
</evidence>
<organism evidence="3">
    <name type="scientific">uncultured Caudovirales phage</name>
    <dbReference type="NCBI Taxonomy" id="2100421"/>
    <lineage>
        <taxon>Viruses</taxon>
        <taxon>Duplodnaviria</taxon>
        <taxon>Heunggongvirae</taxon>
        <taxon>Uroviricota</taxon>
        <taxon>Caudoviricetes</taxon>
        <taxon>Peduoviridae</taxon>
        <taxon>Maltschvirus</taxon>
        <taxon>Maltschvirus maltsch</taxon>
    </lineage>
</organism>
<dbReference type="EMBL" id="LR796945">
    <property type="protein sequence ID" value="CAB4176984.1"/>
    <property type="molecule type" value="Genomic_DNA"/>
</dbReference>
<dbReference type="EMBL" id="LR797518">
    <property type="protein sequence ID" value="CAB4222472.1"/>
    <property type="molecule type" value="Genomic_DNA"/>
</dbReference>
<dbReference type="Gene3D" id="3.40.50.1000">
    <property type="entry name" value="HAD superfamily/HAD-like"/>
    <property type="match status" value="1"/>
</dbReference>
<proteinExistence type="predicted"/>
<reference evidence="3" key="1">
    <citation type="submission" date="2020-05" db="EMBL/GenBank/DDBJ databases">
        <authorList>
            <person name="Chiriac C."/>
            <person name="Salcher M."/>
            <person name="Ghai R."/>
            <person name="Kavagutti S V."/>
        </authorList>
    </citation>
    <scope>NUCLEOTIDE SEQUENCE</scope>
</reference>
<name>A0A6J5QRG4_9CAUD</name>
<evidence type="ECO:0000313" key="6">
    <source>
        <dbReference type="EMBL" id="CAB4222472.1"/>
    </source>
</evidence>
<accession>A0A6J5QRG4</accession>
<dbReference type="EMBL" id="LR798378">
    <property type="protein sequence ID" value="CAB5227658.1"/>
    <property type="molecule type" value="Genomic_DNA"/>
</dbReference>
<dbReference type="EMBL" id="LR797157">
    <property type="protein sequence ID" value="CAB4190780.1"/>
    <property type="molecule type" value="Genomic_DNA"/>
</dbReference>
<dbReference type="InterPro" id="IPR036412">
    <property type="entry name" value="HAD-like_sf"/>
</dbReference>
<dbReference type="SUPFAM" id="SSF56784">
    <property type="entry name" value="HAD-like"/>
    <property type="match status" value="1"/>
</dbReference>
<dbReference type="EMBL" id="LR797369">
    <property type="protein sequence ID" value="CAB4211130.1"/>
    <property type="molecule type" value="Genomic_DNA"/>
</dbReference>
<dbReference type="EMBL" id="LR796860">
    <property type="protein sequence ID" value="CAB4170285.1"/>
    <property type="molecule type" value="Genomic_DNA"/>
</dbReference>
<dbReference type="EMBL" id="LR797021">
    <property type="protein sequence ID" value="CAB4182144.1"/>
    <property type="molecule type" value="Genomic_DNA"/>
</dbReference>